<dbReference type="RefSeq" id="WP_345494138.1">
    <property type="nucleotide sequence ID" value="NZ_BAABJM010000001.1"/>
</dbReference>
<organism evidence="1 2">
    <name type="scientific">Nocardia callitridis</name>
    <dbReference type="NCBI Taxonomy" id="648753"/>
    <lineage>
        <taxon>Bacteria</taxon>
        <taxon>Bacillati</taxon>
        <taxon>Actinomycetota</taxon>
        <taxon>Actinomycetes</taxon>
        <taxon>Mycobacteriales</taxon>
        <taxon>Nocardiaceae</taxon>
        <taxon>Nocardia</taxon>
    </lineage>
</organism>
<accession>A0ABP9JZC9</accession>
<keyword evidence="2" id="KW-1185">Reference proteome</keyword>
<evidence type="ECO:0000313" key="1">
    <source>
        <dbReference type="EMBL" id="GAA5047145.1"/>
    </source>
</evidence>
<dbReference type="EMBL" id="BAABJM010000001">
    <property type="protein sequence ID" value="GAA5047145.1"/>
    <property type="molecule type" value="Genomic_DNA"/>
</dbReference>
<comment type="caution">
    <text evidence="1">The sequence shown here is derived from an EMBL/GenBank/DDBJ whole genome shotgun (WGS) entry which is preliminary data.</text>
</comment>
<protein>
    <submittedName>
        <fullName evidence="1">Uncharacterized protein</fullName>
    </submittedName>
</protein>
<sequence>MREREWDHPLRPGQATVPLSRCGQWVTDLSGHVTKVRCPDRDCLNLAPLENSCIGAHPRDIGGRCPWTGVRVVDDRADKSEVRAF</sequence>
<dbReference type="Proteomes" id="UP001500603">
    <property type="component" value="Unassembled WGS sequence"/>
</dbReference>
<proteinExistence type="predicted"/>
<reference evidence="2" key="1">
    <citation type="journal article" date="2019" name="Int. J. Syst. Evol. Microbiol.">
        <title>The Global Catalogue of Microorganisms (GCM) 10K type strain sequencing project: providing services to taxonomists for standard genome sequencing and annotation.</title>
        <authorList>
            <consortium name="The Broad Institute Genomics Platform"/>
            <consortium name="The Broad Institute Genome Sequencing Center for Infectious Disease"/>
            <person name="Wu L."/>
            <person name="Ma J."/>
        </authorList>
    </citation>
    <scope>NUCLEOTIDE SEQUENCE [LARGE SCALE GENOMIC DNA]</scope>
    <source>
        <strain evidence="2">JCM 18298</strain>
    </source>
</reference>
<gene>
    <name evidence="1" type="ORF">GCM10023318_13260</name>
</gene>
<evidence type="ECO:0000313" key="2">
    <source>
        <dbReference type="Proteomes" id="UP001500603"/>
    </source>
</evidence>
<name>A0ABP9JZC9_9NOCA</name>